<evidence type="ECO:0000313" key="1">
    <source>
        <dbReference type="EnsemblMetazoa" id="XP_022671439"/>
    </source>
</evidence>
<dbReference type="PANTHER" id="PTHR17985">
    <property type="entry name" value="SER/THR-RICH PROTEIN T10 IN DGCR REGION"/>
    <property type="match status" value="1"/>
</dbReference>
<dbReference type="InParanoid" id="A0A7M7KVH1"/>
<sequence>MCVLIFYMNPGERSPSGYKLILLSIRDELFTRPTAHAQFWQKNQDVIGGQFGMDLEPGREGGTWLAFHRNGRFASLLNVLQKTNDVQANKRGRGFLVVDFLKGTVKPSRYVQSLYESREEFNGFTIVCVDLKEGRGAFMCNKSQLGVQLIEKGYYAFGNSILPRNWPKVDAGKRLFQEAVEKNIKSERELEESLFEIMNDSTCYGNDEFMRRQTDEPEEILNLRSCLKFYIPKYDYGSRTHTVVLIRGDNSVLYVEKTVEDGKWVERKTEFKVDV</sequence>
<evidence type="ECO:0008006" key="3">
    <source>
        <dbReference type="Google" id="ProtNLM"/>
    </source>
</evidence>
<dbReference type="GO" id="GO:0005794">
    <property type="term" value="C:Golgi apparatus"/>
    <property type="evidence" value="ECO:0007669"/>
    <property type="project" value="TreeGrafter"/>
</dbReference>
<dbReference type="KEGG" id="vde:111254643"/>
<name>A0A7M7KVH1_VARDE</name>
<dbReference type="AlphaFoldDB" id="A0A7M7KVH1"/>
<evidence type="ECO:0000313" key="2">
    <source>
        <dbReference type="Proteomes" id="UP000594260"/>
    </source>
</evidence>
<dbReference type="GO" id="GO:0007030">
    <property type="term" value="P:Golgi organization"/>
    <property type="evidence" value="ECO:0007669"/>
    <property type="project" value="TreeGrafter"/>
</dbReference>
<protein>
    <recommendedName>
        <fullName evidence="3">Transport and Golgi organization protein 2 homolog</fullName>
    </recommendedName>
</protein>
<dbReference type="GeneID" id="111254643"/>
<dbReference type="PANTHER" id="PTHR17985:SF8">
    <property type="entry name" value="TRANSPORT AND GOLGI ORGANIZATION PROTEIN 2 HOMOLOG"/>
    <property type="match status" value="1"/>
</dbReference>
<accession>A0A7M7KVH1</accession>
<dbReference type="EnsemblMetazoa" id="XM_022815703">
    <property type="protein sequence ID" value="XP_022671438"/>
    <property type="gene ID" value="LOC111254643"/>
</dbReference>
<dbReference type="InterPro" id="IPR008551">
    <property type="entry name" value="TANGO2"/>
</dbReference>
<dbReference type="OMA" id="QAGGSWF"/>
<dbReference type="Proteomes" id="UP000594260">
    <property type="component" value="Unplaced"/>
</dbReference>
<dbReference type="RefSeq" id="XP_022671439.1">
    <property type="nucleotide sequence ID" value="XM_022815704.1"/>
</dbReference>
<dbReference type="Pfam" id="PF05742">
    <property type="entry name" value="TANGO2"/>
    <property type="match status" value="1"/>
</dbReference>
<dbReference type="CTD" id="128989"/>
<dbReference type="FunCoup" id="A0A7M7KVH1">
    <property type="interactions" value="637"/>
</dbReference>
<dbReference type="GO" id="GO:0009306">
    <property type="term" value="P:protein secretion"/>
    <property type="evidence" value="ECO:0007669"/>
    <property type="project" value="TreeGrafter"/>
</dbReference>
<dbReference type="OrthoDB" id="191601at2759"/>
<dbReference type="EnsemblMetazoa" id="XM_022815704">
    <property type="protein sequence ID" value="XP_022671439"/>
    <property type="gene ID" value="LOC111254643"/>
</dbReference>
<reference evidence="1" key="1">
    <citation type="submission" date="2021-01" db="UniProtKB">
        <authorList>
            <consortium name="EnsemblMetazoa"/>
        </authorList>
    </citation>
    <scope>IDENTIFICATION</scope>
</reference>
<proteinExistence type="predicted"/>
<dbReference type="RefSeq" id="XP_022671438.1">
    <property type="nucleotide sequence ID" value="XM_022815703.1"/>
</dbReference>
<organism evidence="1 2">
    <name type="scientific">Varroa destructor</name>
    <name type="common">Honeybee mite</name>
    <dbReference type="NCBI Taxonomy" id="109461"/>
    <lineage>
        <taxon>Eukaryota</taxon>
        <taxon>Metazoa</taxon>
        <taxon>Ecdysozoa</taxon>
        <taxon>Arthropoda</taxon>
        <taxon>Chelicerata</taxon>
        <taxon>Arachnida</taxon>
        <taxon>Acari</taxon>
        <taxon>Parasitiformes</taxon>
        <taxon>Mesostigmata</taxon>
        <taxon>Gamasina</taxon>
        <taxon>Dermanyssoidea</taxon>
        <taxon>Varroidae</taxon>
        <taxon>Varroa</taxon>
    </lineage>
</organism>
<keyword evidence="2" id="KW-1185">Reference proteome</keyword>